<dbReference type="Pfam" id="PF00535">
    <property type="entry name" value="Glycos_transf_2"/>
    <property type="match status" value="1"/>
</dbReference>
<dbReference type="OrthoDB" id="153025at2"/>
<evidence type="ECO:0000313" key="3">
    <source>
        <dbReference type="Proteomes" id="UP000295371"/>
    </source>
</evidence>
<protein>
    <submittedName>
        <fullName evidence="2">GT2 family glycosyltransferase</fullName>
    </submittedName>
</protein>
<dbReference type="CDD" id="cd00761">
    <property type="entry name" value="Glyco_tranf_GTA_type"/>
    <property type="match status" value="1"/>
</dbReference>
<dbReference type="EMBL" id="SOAW01000001">
    <property type="protein sequence ID" value="TDT33029.1"/>
    <property type="molecule type" value="Genomic_DNA"/>
</dbReference>
<keyword evidence="3" id="KW-1185">Reference proteome</keyword>
<dbReference type="InterPro" id="IPR001173">
    <property type="entry name" value="Glyco_trans_2-like"/>
</dbReference>
<feature type="domain" description="Glycosyltransferase 2-like" evidence="1">
    <location>
        <begin position="6"/>
        <end position="180"/>
    </location>
</feature>
<accession>A0A4R7J9H9</accession>
<dbReference type="InterPro" id="IPR050834">
    <property type="entry name" value="Glycosyltransf_2"/>
</dbReference>
<keyword evidence="2" id="KW-0808">Transferase</keyword>
<dbReference type="PANTHER" id="PTHR43685">
    <property type="entry name" value="GLYCOSYLTRANSFERASE"/>
    <property type="match status" value="1"/>
</dbReference>
<reference evidence="2 3" key="1">
    <citation type="submission" date="2019-03" db="EMBL/GenBank/DDBJ databases">
        <title>Genomic Encyclopedia of Archaeal and Bacterial Type Strains, Phase II (KMG-II): from individual species to whole genera.</title>
        <authorList>
            <person name="Goeker M."/>
        </authorList>
    </citation>
    <scope>NUCLEOTIDE SEQUENCE [LARGE SCALE GENOMIC DNA]</scope>
    <source>
        <strain evidence="2 3">DSM 24323</strain>
    </source>
</reference>
<dbReference type="PANTHER" id="PTHR43685:SF3">
    <property type="entry name" value="SLR2126 PROTEIN"/>
    <property type="match status" value="1"/>
</dbReference>
<comment type="caution">
    <text evidence="2">The sequence shown here is derived from an EMBL/GenBank/DDBJ whole genome shotgun (WGS) entry which is preliminary data.</text>
</comment>
<dbReference type="InterPro" id="IPR029044">
    <property type="entry name" value="Nucleotide-diphossugar_trans"/>
</dbReference>
<dbReference type="Proteomes" id="UP000295371">
    <property type="component" value="Unassembled WGS sequence"/>
</dbReference>
<sequence>MNVPVTVVVCAYTDRRWHQLGEAVRSAAAQAASMGGDVIVVIDHNDSLLSIAARDLGSLHNVRVVPNQRHRGLSGARNTAIDMASGAVIAFLDDDAIPEPGWLAALLNGFIDETVLAVGGSARPVWPAGHSRPPTLPSPSPNAWGDLDWVVGCSFTGQPTHPGPIRNVMGCNMAFRSGPLRRSNGFGEDLGRVGNLPLGCEETELCIRLTGSAGPNAIRFEPAAIVRHHVSTDRLSWRYLLSRTYSEGVSKAAISRMVGNGAALSSERSYTRRVLPRAVWRELASGRPAQASAPVIAVVTAGLGYVTTRIRQSRRP</sequence>
<evidence type="ECO:0000313" key="2">
    <source>
        <dbReference type="EMBL" id="TDT33029.1"/>
    </source>
</evidence>
<gene>
    <name evidence="2" type="ORF">CLV29_0623</name>
</gene>
<proteinExistence type="predicted"/>
<dbReference type="GO" id="GO:0016740">
    <property type="term" value="F:transferase activity"/>
    <property type="evidence" value="ECO:0007669"/>
    <property type="project" value="UniProtKB-KW"/>
</dbReference>
<evidence type="ECO:0000259" key="1">
    <source>
        <dbReference type="Pfam" id="PF00535"/>
    </source>
</evidence>
<name>A0A4R7J9H9_9ACTN</name>
<organism evidence="2 3">
    <name type="scientific">Naumannella halotolerans</name>
    <dbReference type="NCBI Taxonomy" id="993414"/>
    <lineage>
        <taxon>Bacteria</taxon>
        <taxon>Bacillati</taxon>
        <taxon>Actinomycetota</taxon>
        <taxon>Actinomycetes</taxon>
        <taxon>Propionibacteriales</taxon>
        <taxon>Propionibacteriaceae</taxon>
        <taxon>Naumannella</taxon>
    </lineage>
</organism>
<dbReference type="SUPFAM" id="SSF53448">
    <property type="entry name" value="Nucleotide-diphospho-sugar transferases"/>
    <property type="match status" value="1"/>
</dbReference>
<dbReference type="AlphaFoldDB" id="A0A4R7J9H9"/>
<dbReference type="Gene3D" id="3.90.550.10">
    <property type="entry name" value="Spore Coat Polysaccharide Biosynthesis Protein SpsA, Chain A"/>
    <property type="match status" value="1"/>
</dbReference>